<dbReference type="SUPFAM" id="SSF53474">
    <property type="entry name" value="alpha/beta-Hydrolases"/>
    <property type="match status" value="1"/>
</dbReference>
<dbReference type="InterPro" id="IPR029058">
    <property type="entry name" value="AB_hydrolase_fold"/>
</dbReference>
<reference evidence="2" key="1">
    <citation type="submission" date="2020-11" db="EMBL/GenBank/DDBJ databases">
        <authorList>
            <person name="Tran Van P."/>
        </authorList>
    </citation>
    <scope>NUCLEOTIDE SEQUENCE</scope>
</reference>
<name>A0A7R8WRD9_9CRUS</name>
<dbReference type="Gene3D" id="3.40.50.1820">
    <property type="entry name" value="alpha/beta hydrolase"/>
    <property type="match status" value="1"/>
</dbReference>
<feature type="domain" description="Serine aminopeptidase S33" evidence="1">
    <location>
        <begin position="9"/>
        <end position="58"/>
    </location>
</feature>
<sequence>MLAIVYNSLAKIPAVTLPTLFLSGLQDTLIPPKMVKELYNACGSVSKRLVTFSTGNHNNTWDCQGWYDHVGRFMTEVG</sequence>
<dbReference type="Pfam" id="PF12146">
    <property type="entry name" value="Hydrolase_4"/>
    <property type="match status" value="1"/>
</dbReference>
<feature type="non-terminal residue" evidence="2">
    <location>
        <position position="1"/>
    </location>
</feature>
<organism evidence="2">
    <name type="scientific">Cyprideis torosa</name>
    <dbReference type="NCBI Taxonomy" id="163714"/>
    <lineage>
        <taxon>Eukaryota</taxon>
        <taxon>Metazoa</taxon>
        <taxon>Ecdysozoa</taxon>
        <taxon>Arthropoda</taxon>
        <taxon>Crustacea</taxon>
        <taxon>Oligostraca</taxon>
        <taxon>Ostracoda</taxon>
        <taxon>Podocopa</taxon>
        <taxon>Podocopida</taxon>
        <taxon>Cytherocopina</taxon>
        <taxon>Cytheroidea</taxon>
        <taxon>Cytherideidae</taxon>
        <taxon>Cyprideis</taxon>
    </lineage>
</organism>
<dbReference type="AlphaFoldDB" id="A0A7R8WRD9"/>
<proteinExistence type="predicted"/>
<dbReference type="EMBL" id="OB667099">
    <property type="protein sequence ID" value="CAD7233852.1"/>
    <property type="molecule type" value="Genomic_DNA"/>
</dbReference>
<evidence type="ECO:0000259" key="1">
    <source>
        <dbReference type="Pfam" id="PF12146"/>
    </source>
</evidence>
<dbReference type="OrthoDB" id="10249433at2759"/>
<dbReference type="InterPro" id="IPR022742">
    <property type="entry name" value="Hydrolase_4"/>
</dbReference>
<evidence type="ECO:0000313" key="2">
    <source>
        <dbReference type="EMBL" id="CAD7233852.1"/>
    </source>
</evidence>
<gene>
    <name evidence="2" type="ORF">CTOB1V02_LOCUS11671</name>
</gene>
<protein>
    <recommendedName>
        <fullName evidence="1">Serine aminopeptidase S33 domain-containing protein</fullName>
    </recommendedName>
</protein>
<accession>A0A7R8WRD9</accession>